<dbReference type="Gene3D" id="3.40.50.2300">
    <property type="match status" value="2"/>
</dbReference>
<accession>A0A7W5H128</accession>
<dbReference type="AlphaFoldDB" id="A0A7W5H128"/>
<dbReference type="InterPro" id="IPR051549">
    <property type="entry name" value="PEP_Utilizing_Enz"/>
</dbReference>
<dbReference type="RefSeq" id="WP_183411884.1">
    <property type="nucleotide sequence ID" value="NZ_JACHYB010000001.1"/>
</dbReference>
<dbReference type="SUPFAM" id="SSF56059">
    <property type="entry name" value="Glutathione synthetase ATP-binding domain-like"/>
    <property type="match status" value="1"/>
</dbReference>
<keyword evidence="4" id="KW-1185">Reference proteome</keyword>
<dbReference type="InterPro" id="IPR013815">
    <property type="entry name" value="ATP_grasp_subdomain_1"/>
</dbReference>
<protein>
    <submittedName>
        <fullName evidence="3">CheY-like chemotaxis protein</fullName>
    </submittedName>
</protein>
<comment type="caution">
    <text evidence="3">The sequence shown here is derived from an EMBL/GenBank/DDBJ whole genome shotgun (WGS) entry which is preliminary data.</text>
</comment>
<dbReference type="InterPro" id="IPR002192">
    <property type="entry name" value="PPDK_AMP/ATP-bd"/>
</dbReference>
<dbReference type="SUPFAM" id="SSF52172">
    <property type="entry name" value="CheY-like"/>
    <property type="match status" value="1"/>
</dbReference>
<comment type="caution">
    <text evidence="1">Lacks conserved residue(s) required for the propagation of feature annotation.</text>
</comment>
<dbReference type="GO" id="GO:0000160">
    <property type="term" value="P:phosphorelay signal transduction system"/>
    <property type="evidence" value="ECO:0007669"/>
    <property type="project" value="InterPro"/>
</dbReference>
<dbReference type="Proteomes" id="UP000544222">
    <property type="component" value="Unassembled WGS sequence"/>
</dbReference>
<name>A0A7W5H128_9PORP</name>
<dbReference type="GO" id="GO:0005524">
    <property type="term" value="F:ATP binding"/>
    <property type="evidence" value="ECO:0007669"/>
    <property type="project" value="InterPro"/>
</dbReference>
<reference evidence="3 4" key="1">
    <citation type="submission" date="2020-08" db="EMBL/GenBank/DDBJ databases">
        <title>Genomic Encyclopedia of Type Strains, Phase IV (KMG-IV): sequencing the most valuable type-strain genomes for metagenomic binning, comparative biology and taxonomic classification.</title>
        <authorList>
            <person name="Goeker M."/>
        </authorList>
    </citation>
    <scope>NUCLEOTIDE SEQUENCE [LARGE SCALE GENOMIC DNA]</scope>
    <source>
        <strain evidence="3 4">DSM 27471</strain>
    </source>
</reference>
<dbReference type="PANTHER" id="PTHR43615:SF1">
    <property type="entry name" value="PPDK_N DOMAIN-CONTAINING PROTEIN"/>
    <property type="match status" value="1"/>
</dbReference>
<evidence type="ECO:0000313" key="4">
    <source>
        <dbReference type="Proteomes" id="UP000544222"/>
    </source>
</evidence>
<dbReference type="InterPro" id="IPR011006">
    <property type="entry name" value="CheY-like_superfamily"/>
</dbReference>
<dbReference type="InterPro" id="IPR001789">
    <property type="entry name" value="Sig_transdc_resp-reg_receiver"/>
</dbReference>
<sequence>MKNVNIKKLYFKDTSFADLMNKRIYNILLIASAYDSFMLEEDGRVDEQIFNEYVSLDLRYPPRITLVNNEEDAFRMLKERSFELIISMPAGEHSDTFDIAKRIKELCPQIPIIVLTPFSRGVSRRFAHEDLSAIDYVFSWLGNADLLLAIIKLIEDRMNVEYDVAKVGVQVILFVEDSVRFYSSMLPILYKLVFKQSRSFMTEALNEHEQMLRMRGRPKIVLARSYEEAMKLYRQYKNHLLGVITDVSFNRSGVKNKYAGISLCEDMRLEDPHIPIIMQSSDGDNAEYAEQFGAVFLNKGSKTLHRELEDAVIESFGFGDFVFKDPHTGQEVKRITMLKELQESIFTIPDDSLYYHVSRNHISRWLYSRAMFPLAEFLKRISIEPGDNLQDVRRIIFEAIVDYRRIKNRGVVALFERDRFDEYSKFARIGEGSMGGKGRGLAFLDAMVKRTIEDDDFPDASITVPRTVVLCTDLFSDFMAKNNLYEIALQDLPDDEILDHFLKAQLSNDVMEDIQAFLASISGPVAIRSSSLLEDSHYQPFAGIYATYMVPHSPENQSLTLLAVRDAIKAVYASVFYRDSKAYLKSTRNVIDEEKMAIVMQEVCGTSYGSRFYPSFSGVARSLNFYPIGHEKAEEGVAHVGLGLGKYIVEGGMNLRFSPAHPKSVLQTSTLQMTLHETQTFFYALDLHSASFTPQVDDGFNLLKLKIKDAEEDGSLLYLASTYDPQAETLYDGVYPGGRKVITFANILKHDVFPLAPILKRILQTGQREMGRAIEIEFAVNLHPKPTFYLLQIRPIVDSNEWVDEDITNVADEETLVNCYKALGQGVVNDVHDVVYVKPQDFDAEHNPLIVGEIDEINRRLLSDDKGYVLVGPGRWGSNDPWLGIPVKWPQISAARVIVESGLHHYRVDPSQGTHFFQNLTSFGVGYFTVNPYMNDGFVDFDFLDKQKAVEETQFIRHVRFECPVVIKMDGRKNRGVVLNPECKHSGSIKNQ</sequence>
<proteinExistence type="predicted"/>
<dbReference type="Pfam" id="PF01326">
    <property type="entry name" value="PPDK_N"/>
    <property type="match status" value="1"/>
</dbReference>
<gene>
    <name evidence="3" type="ORF">FHX64_000105</name>
</gene>
<dbReference type="Gene3D" id="3.30.1490.20">
    <property type="entry name" value="ATP-grasp fold, A domain"/>
    <property type="match status" value="1"/>
</dbReference>
<organism evidence="3 4">
    <name type="scientific">Microbacter margulisiae</name>
    <dbReference type="NCBI Taxonomy" id="1350067"/>
    <lineage>
        <taxon>Bacteria</taxon>
        <taxon>Pseudomonadati</taxon>
        <taxon>Bacteroidota</taxon>
        <taxon>Bacteroidia</taxon>
        <taxon>Bacteroidales</taxon>
        <taxon>Porphyromonadaceae</taxon>
        <taxon>Microbacter</taxon>
    </lineage>
</organism>
<dbReference type="PROSITE" id="PS50110">
    <property type="entry name" value="RESPONSE_REGULATORY"/>
    <property type="match status" value="1"/>
</dbReference>
<evidence type="ECO:0000259" key="2">
    <source>
        <dbReference type="PROSITE" id="PS50110"/>
    </source>
</evidence>
<dbReference type="PANTHER" id="PTHR43615">
    <property type="entry name" value="PHOSPHOENOLPYRUVATE SYNTHASE-RELATED"/>
    <property type="match status" value="1"/>
</dbReference>
<dbReference type="GO" id="GO:0016301">
    <property type="term" value="F:kinase activity"/>
    <property type="evidence" value="ECO:0007669"/>
    <property type="project" value="InterPro"/>
</dbReference>
<feature type="domain" description="Response regulatory" evidence="2">
    <location>
        <begin position="36"/>
        <end position="154"/>
    </location>
</feature>
<dbReference type="CDD" id="cd00156">
    <property type="entry name" value="REC"/>
    <property type="match status" value="1"/>
</dbReference>
<evidence type="ECO:0000313" key="3">
    <source>
        <dbReference type="EMBL" id="MBB3185942.1"/>
    </source>
</evidence>
<evidence type="ECO:0000256" key="1">
    <source>
        <dbReference type="PROSITE-ProRule" id="PRU00169"/>
    </source>
</evidence>
<dbReference type="EMBL" id="JACHYB010000001">
    <property type="protein sequence ID" value="MBB3185942.1"/>
    <property type="molecule type" value="Genomic_DNA"/>
</dbReference>